<dbReference type="InterPro" id="IPR016040">
    <property type="entry name" value="NAD(P)-bd_dom"/>
</dbReference>
<gene>
    <name evidence="2" type="ORF">SAMN04324258_1320</name>
</gene>
<dbReference type="OrthoDB" id="9771302at2"/>
<dbReference type="GO" id="GO:0004074">
    <property type="term" value="F:biliverdin reductase [NAD(P)H] activity"/>
    <property type="evidence" value="ECO:0007669"/>
    <property type="project" value="TreeGrafter"/>
</dbReference>
<evidence type="ECO:0000313" key="3">
    <source>
        <dbReference type="Proteomes" id="UP000189777"/>
    </source>
</evidence>
<dbReference type="GO" id="GO:0042602">
    <property type="term" value="F:riboflavin reductase (NADPH) activity"/>
    <property type="evidence" value="ECO:0007669"/>
    <property type="project" value="TreeGrafter"/>
</dbReference>
<dbReference type="STRING" id="526729.SAMN04324258_1320"/>
<dbReference type="InterPro" id="IPR036291">
    <property type="entry name" value="NAD(P)-bd_dom_sf"/>
</dbReference>
<accession>A0A1T5JFY0</accession>
<protein>
    <submittedName>
        <fullName evidence="2">Putative NADH-flavin reductase</fullName>
    </submittedName>
</protein>
<evidence type="ECO:0000259" key="1">
    <source>
        <dbReference type="Pfam" id="PF13460"/>
    </source>
</evidence>
<name>A0A1T5JFY0_9MICO</name>
<dbReference type="PANTHER" id="PTHR43355">
    <property type="entry name" value="FLAVIN REDUCTASE (NADPH)"/>
    <property type="match status" value="1"/>
</dbReference>
<dbReference type="Pfam" id="PF13460">
    <property type="entry name" value="NAD_binding_10"/>
    <property type="match status" value="1"/>
</dbReference>
<dbReference type="AlphaFoldDB" id="A0A1T5JFY0"/>
<dbReference type="InterPro" id="IPR051606">
    <property type="entry name" value="Polyketide_Oxido-like"/>
</dbReference>
<proteinExistence type="predicted"/>
<organism evidence="2 3">
    <name type="scientific">Krasilnikoviella flava</name>
    <dbReference type="NCBI Taxonomy" id="526729"/>
    <lineage>
        <taxon>Bacteria</taxon>
        <taxon>Bacillati</taxon>
        <taxon>Actinomycetota</taxon>
        <taxon>Actinomycetes</taxon>
        <taxon>Micrococcales</taxon>
        <taxon>Promicromonosporaceae</taxon>
        <taxon>Krasilnikoviella</taxon>
    </lineage>
</organism>
<keyword evidence="3" id="KW-1185">Reference proteome</keyword>
<reference evidence="2 3" key="1">
    <citation type="submission" date="2017-02" db="EMBL/GenBank/DDBJ databases">
        <authorList>
            <person name="Peterson S.W."/>
        </authorList>
    </citation>
    <scope>NUCLEOTIDE SEQUENCE [LARGE SCALE GENOMIC DNA]</scope>
    <source>
        <strain evidence="2 3">DSM 21481</strain>
    </source>
</reference>
<evidence type="ECO:0000313" key="2">
    <source>
        <dbReference type="EMBL" id="SKC50083.1"/>
    </source>
</evidence>
<dbReference type="SUPFAM" id="SSF51735">
    <property type="entry name" value="NAD(P)-binding Rossmann-fold domains"/>
    <property type="match status" value="1"/>
</dbReference>
<dbReference type="PANTHER" id="PTHR43355:SF2">
    <property type="entry name" value="FLAVIN REDUCTASE (NADPH)"/>
    <property type="match status" value="1"/>
</dbReference>
<dbReference type="Gene3D" id="3.40.50.720">
    <property type="entry name" value="NAD(P)-binding Rossmann-like Domain"/>
    <property type="match status" value="1"/>
</dbReference>
<feature type="domain" description="NAD(P)-binding" evidence="1">
    <location>
        <begin position="7"/>
        <end position="197"/>
    </location>
</feature>
<dbReference type="RefSeq" id="WP_079572655.1">
    <property type="nucleotide sequence ID" value="NZ_FUZQ01000002.1"/>
</dbReference>
<sequence>MKIAVLGATGRTGRLVVEQARRRGHHVVAVVRDRSRLGDLTPDDVATADGLDAAAVTAALAGADAVVSALGPVPGSGPGVQGELTEVLVRAARDAGVVRVVVVTASGWVVDGDDPLSRYLAKPILARALRDANAGFARAEPAVRGSGLDWTIVRPPMLRDGAARGRYHERRDGNVRWRWSMRRADLAAAVCDLLEDPTAVGATVSVAG</sequence>
<dbReference type="Proteomes" id="UP000189777">
    <property type="component" value="Unassembled WGS sequence"/>
</dbReference>
<dbReference type="EMBL" id="FUZQ01000002">
    <property type="protein sequence ID" value="SKC50083.1"/>
    <property type="molecule type" value="Genomic_DNA"/>
</dbReference>